<keyword evidence="4" id="KW-0862">Zinc</keyword>
<evidence type="ECO:0000256" key="1">
    <source>
        <dbReference type="ARBA" id="ARBA00004123"/>
    </source>
</evidence>
<accession>A0A409WEN9</accession>
<dbReference type="InterPro" id="IPR008906">
    <property type="entry name" value="HATC_C_dom"/>
</dbReference>
<reference evidence="8 9" key="1">
    <citation type="journal article" date="2018" name="Evol. Lett.">
        <title>Horizontal gene cluster transfer increased hallucinogenic mushroom diversity.</title>
        <authorList>
            <person name="Reynolds H.T."/>
            <person name="Vijayakumar V."/>
            <person name="Gluck-Thaler E."/>
            <person name="Korotkin H.B."/>
            <person name="Matheny P.B."/>
            <person name="Slot J.C."/>
        </authorList>
    </citation>
    <scope>NUCLEOTIDE SEQUENCE [LARGE SCALE GENOMIC DNA]</scope>
    <source>
        <strain evidence="8 9">2629</strain>
    </source>
</reference>
<keyword evidence="3" id="KW-0863">Zinc-finger</keyword>
<comment type="caution">
    <text evidence="8">The sequence shown here is derived from an EMBL/GenBank/DDBJ whole genome shotgun (WGS) entry which is preliminary data.</text>
</comment>
<evidence type="ECO:0000259" key="7">
    <source>
        <dbReference type="Pfam" id="PF05699"/>
    </source>
</evidence>
<feature type="compositionally biased region" description="Acidic residues" evidence="6">
    <location>
        <begin position="353"/>
        <end position="371"/>
    </location>
</feature>
<dbReference type="InterPro" id="IPR012337">
    <property type="entry name" value="RNaseH-like_sf"/>
</dbReference>
<dbReference type="InterPro" id="IPR052035">
    <property type="entry name" value="ZnF_BED_domain_contain"/>
</dbReference>
<evidence type="ECO:0000313" key="8">
    <source>
        <dbReference type="EMBL" id="PPQ76982.1"/>
    </source>
</evidence>
<dbReference type="PANTHER" id="PTHR46481:SF10">
    <property type="entry name" value="ZINC FINGER BED DOMAIN-CONTAINING PROTEIN 39"/>
    <property type="match status" value="1"/>
</dbReference>
<evidence type="ECO:0000313" key="9">
    <source>
        <dbReference type="Proteomes" id="UP000284842"/>
    </source>
</evidence>
<keyword evidence="2" id="KW-0479">Metal-binding</keyword>
<feature type="region of interest" description="Disordered" evidence="6">
    <location>
        <begin position="353"/>
        <end position="389"/>
    </location>
</feature>
<dbReference type="AlphaFoldDB" id="A0A409WEN9"/>
<comment type="subcellular location">
    <subcellularLocation>
        <location evidence="1">Nucleus</location>
    </subcellularLocation>
</comment>
<proteinExistence type="predicted"/>
<protein>
    <recommendedName>
        <fullName evidence="7">HAT C-terminal dimerisation domain-containing protein</fullName>
    </recommendedName>
</protein>
<evidence type="ECO:0000256" key="4">
    <source>
        <dbReference type="ARBA" id="ARBA00022833"/>
    </source>
</evidence>
<dbReference type="OrthoDB" id="2690041at2759"/>
<keyword evidence="5" id="KW-0539">Nucleus</keyword>
<dbReference type="GO" id="GO:0005634">
    <property type="term" value="C:nucleus"/>
    <property type="evidence" value="ECO:0007669"/>
    <property type="project" value="UniProtKB-SubCell"/>
</dbReference>
<dbReference type="Pfam" id="PF05699">
    <property type="entry name" value="Dimer_Tnp_hAT"/>
    <property type="match status" value="1"/>
</dbReference>
<feature type="region of interest" description="Disordered" evidence="6">
    <location>
        <begin position="209"/>
        <end position="250"/>
    </location>
</feature>
<dbReference type="GO" id="GO:0008270">
    <property type="term" value="F:zinc ion binding"/>
    <property type="evidence" value="ECO:0007669"/>
    <property type="project" value="UniProtKB-KW"/>
</dbReference>
<dbReference type="PANTHER" id="PTHR46481">
    <property type="entry name" value="ZINC FINGER BED DOMAIN-CONTAINING PROTEIN 4"/>
    <property type="match status" value="1"/>
</dbReference>
<feature type="domain" description="HAT C-terminal dimerisation" evidence="7">
    <location>
        <begin position="258"/>
        <end position="336"/>
    </location>
</feature>
<sequence>ISTYSKAAYVEPNASPLEADASISERDLIGLIRGIAVKVRSSAKRKERFKSLQIGRVDIPKTLILDMKVRWSSTLAMLLRAIELMLFIKDFIYELSRDEPDLTKRPKIDGLLPTKTEWSLIETLVKLLKQAFSYENTPCLHTAIPALERLYHAWSSRASKDTYAPFAAALAAGADKINEYYVKTATSHAYTFSLSHYWNQFKDRYDEISGSSKTSSAPLRKKPRYTSNSDDSDDDETTKNTHASRQYGSEKEPWLREFERYIDGEDEIEEDQDIVQWWGINARRFPTWASLAFDYLAIMGSSVSSERAFSAAGITISKRRNRLKGDIVEALQFLKSLYATDLIFREPPTTASMEDEFDVVDDDDDPTWEDEPAPKPWSTILDIDDSDVE</sequence>
<evidence type="ECO:0000256" key="3">
    <source>
        <dbReference type="ARBA" id="ARBA00022771"/>
    </source>
</evidence>
<dbReference type="EMBL" id="NHTK01005508">
    <property type="protein sequence ID" value="PPQ76982.1"/>
    <property type="molecule type" value="Genomic_DNA"/>
</dbReference>
<dbReference type="STRING" id="181874.A0A409WEN9"/>
<dbReference type="InParanoid" id="A0A409WEN9"/>
<organism evidence="8 9">
    <name type="scientific">Panaeolus cyanescens</name>
    <dbReference type="NCBI Taxonomy" id="181874"/>
    <lineage>
        <taxon>Eukaryota</taxon>
        <taxon>Fungi</taxon>
        <taxon>Dikarya</taxon>
        <taxon>Basidiomycota</taxon>
        <taxon>Agaricomycotina</taxon>
        <taxon>Agaricomycetes</taxon>
        <taxon>Agaricomycetidae</taxon>
        <taxon>Agaricales</taxon>
        <taxon>Agaricineae</taxon>
        <taxon>Galeropsidaceae</taxon>
        <taxon>Panaeolus</taxon>
    </lineage>
</organism>
<gene>
    <name evidence="8" type="ORF">CVT24_009477</name>
</gene>
<dbReference type="SUPFAM" id="SSF53098">
    <property type="entry name" value="Ribonuclease H-like"/>
    <property type="match status" value="1"/>
</dbReference>
<evidence type="ECO:0000256" key="2">
    <source>
        <dbReference type="ARBA" id="ARBA00022723"/>
    </source>
</evidence>
<dbReference type="GO" id="GO:0046983">
    <property type="term" value="F:protein dimerization activity"/>
    <property type="evidence" value="ECO:0007669"/>
    <property type="project" value="InterPro"/>
</dbReference>
<dbReference type="Proteomes" id="UP000284842">
    <property type="component" value="Unassembled WGS sequence"/>
</dbReference>
<name>A0A409WEN9_9AGAR</name>
<evidence type="ECO:0000256" key="6">
    <source>
        <dbReference type="SAM" id="MobiDB-lite"/>
    </source>
</evidence>
<feature type="non-terminal residue" evidence="8">
    <location>
        <position position="1"/>
    </location>
</feature>
<keyword evidence="9" id="KW-1185">Reference proteome</keyword>
<evidence type="ECO:0000256" key="5">
    <source>
        <dbReference type="ARBA" id="ARBA00023242"/>
    </source>
</evidence>